<keyword evidence="1" id="KW-0812">Transmembrane</keyword>
<feature type="transmembrane region" description="Helical" evidence="1">
    <location>
        <begin position="176"/>
        <end position="203"/>
    </location>
</feature>
<dbReference type="OrthoDB" id="6210861at2"/>
<keyword evidence="1" id="KW-0472">Membrane</keyword>
<evidence type="ECO:0000313" key="2">
    <source>
        <dbReference type="EMBL" id="RDI19025.1"/>
    </source>
</evidence>
<gene>
    <name evidence="2" type="ORF">DFR41_1137</name>
</gene>
<keyword evidence="3" id="KW-1185">Reference proteome</keyword>
<dbReference type="AlphaFoldDB" id="A0A370F5U0"/>
<dbReference type="Proteomes" id="UP000255265">
    <property type="component" value="Unassembled WGS sequence"/>
</dbReference>
<evidence type="ECO:0000256" key="1">
    <source>
        <dbReference type="SAM" id="Phobius"/>
    </source>
</evidence>
<feature type="transmembrane region" description="Helical" evidence="1">
    <location>
        <begin position="74"/>
        <end position="95"/>
    </location>
</feature>
<feature type="transmembrane region" description="Helical" evidence="1">
    <location>
        <begin position="262"/>
        <end position="289"/>
    </location>
</feature>
<organism evidence="2 3">
    <name type="scientific">Pseudacidovorax intermedius</name>
    <dbReference type="NCBI Taxonomy" id="433924"/>
    <lineage>
        <taxon>Bacteria</taxon>
        <taxon>Pseudomonadati</taxon>
        <taxon>Pseudomonadota</taxon>
        <taxon>Betaproteobacteria</taxon>
        <taxon>Burkholderiales</taxon>
        <taxon>Comamonadaceae</taxon>
        <taxon>Pseudacidovorax</taxon>
    </lineage>
</organism>
<sequence>MSLSPAPLSFADALTTEAIRRIESDGLLEDQSVLRQLAHAPEPAPWPLVQRARLLAERLGLPGRLARARDLAPLVLLGLAALMVVAGLGLAGAVVDAQERRINVVASLAGLLGLHGLSLLAWLAALLVPGRGRDGALAGRLWLALTARTALGRGREGAALLQAGVQLLQRARLLPWLLGLASHLLWAIGFGVAIAALLSALAFRRYTLGWETTLLDPAGFARAIDAMAWLPGLLGFPVPDAALIRAAGDPAAPPDAAGQAVLAWWLVGCVLVYGLLPRLLCALWCAVLWRARRRWLQPDFTLPYYRQLQARLDALAPARVVDAEPVPGHGAGLPRPAGDAPGAPVLLAFELPPEQPWPPADLPHDVRAWACDGSAAARGAAVQQVATWRPRRLVVACQATASPDRGTERLLRELLPLTASLHLWLVDADQADEAQRARWPRWLHDTGLDALVACHPHWQSALADVASGPATPEAPR</sequence>
<name>A0A370F5U0_9BURK</name>
<dbReference type="EMBL" id="QQAV01000013">
    <property type="protein sequence ID" value="RDI19025.1"/>
    <property type="molecule type" value="Genomic_DNA"/>
</dbReference>
<comment type="caution">
    <text evidence="2">The sequence shown here is derived from an EMBL/GenBank/DDBJ whole genome shotgun (WGS) entry which is preliminary data.</text>
</comment>
<reference evidence="2 3" key="1">
    <citation type="submission" date="2018-07" db="EMBL/GenBank/DDBJ databases">
        <title>Genomic Encyclopedia of Type Strains, Phase IV (KMG-IV): sequencing the most valuable type-strain genomes for metagenomic binning, comparative biology and taxonomic classification.</title>
        <authorList>
            <person name="Goeker M."/>
        </authorList>
    </citation>
    <scope>NUCLEOTIDE SEQUENCE [LARGE SCALE GENOMIC DNA]</scope>
    <source>
        <strain evidence="2 3">DSM 21352</strain>
    </source>
</reference>
<keyword evidence="1" id="KW-1133">Transmembrane helix</keyword>
<dbReference type="Pfam" id="PF11067">
    <property type="entry name" value="DUF2868"/>
    <property type="match status" value="1"/>
</dbReference>
<dbReference type="RefSeq" id="WP_114804496.1">
    <property type="nucleotide sequence ID" value="NZ_QQAV01000013.1"/>
</dbReference>
<accession>A0A370F5U0</accession>
<dbReference type="InterPro" id="IPR021296">
    <property type="entry name" value="DUF2868"/>
</dbReference>
<feature type="transmembrane region" description="Helical" evidence="1">
    <location>
        <begin position="107"/>
        <end position="128"/>
    </location>
</feature>
<proteinExistence type="predicted"/>
<evidence type="ECO:0000313" key="3">
    <source>
        <dbReference type="Proteomes" id="UP000255265"/>
    </source>
</evidence>
<protein>
    <submittedName>
        <fullName evidence="2">Uncharacterized protein DUF2868</fullName>
    </submittedName>
</protein>